<keyword evidence="2 5" id="KW-0285">Flavoprotein</keyword>
<protein>
    <submittedName>
        <fullName evidence="7">FMN reductase (NADPH)</fullName>
    </submittedName>
</protein>
<dbReference type="SUPFAM" id="SSF55469">
    <property type="entry name" value="FMN-dependent nitroreductase-like"/>
    <property type="match status" value="1"/>
</dbReference>
<reference evidence="8" key="1">
    <citation type="submission" date="2016-09" db="EMBL/GenBank/DDBJ databases">
        <authorList>
            <person name="Varghese N."/>
            <person name="Submissions S."/>
        </authorList>
    </citation>
    <scope>NUCLEOTIDE SEQUENCE [LARGE SCALE GENOMIC DNA]</scope>
    <source>
        <strain evidence="8">S5</strain>
    </source>
</reference>
<dbReference type="InterPro" id="IPR000415">
    <property type="entry name" value="Nitroreductase-like"/>
</dbReference>
<evidence type="ECO:0000256" key="4">
    <source>
        <dbReference type="ARBA" id="ARBA00023002"/>
    </source>
</evidence>
<dbReference type="EMBL" id="FMYI01000009">
    <property type="protein sequence ID" value="SDC46909.1"/>
    <property type="molecule type" value="Genomic_DNA"/>
</dbReference>
<dbReference type="Pfam" id="PF00881">
    <property type="entry name" value="Nitroreductase"/>
    <property type="match status" value="1"/>
</dbReference>
<dbReference type="NCBIfam" id="NF008033">
    <property type="entry name" value="PRK10765.1"/>
    <property type="match status" value="1"/>
</dbReference>
<dbReference type="InterPro" id="IPR029479">
    <property type="entry name" value="Nitroreductase"/>
</dbReference>
<evidence type="ECO:0000313" key="8">
    <source>
        <dbReference type="Proteomes" id="UP000242949"/>
    </source>
</evidence>
<dbReference type="PANTHER" id="PTHR43425">
    <property type="entry name" value="OXYGEN-INSENSITIVE NADPH NITROREDUCTASE"/>
    <property type="match status" value="1"/>
</dbReference>
<evidence type="ECO:0000256" key="3">
    <source>
        <dbReference type="ARBA" id="ARBA00022643"/>
    </source>
</evidence>
<dbReference type="STRING" id="1612202.SAMN05421734_10973"/>
<dbReference type="InterPro" id="IPR016446">
    <property type="entry name" value="Flavin_OxRdtase_Frp"/>
</dbReference>
<comment type="similarity">
    <text evidence="1 5">Belongs to the flavin oxidoreductase frp family.</text>
</comment>
<evidence type="ECO:0000256" key="2">
    <source>
        <dbReference type="ARBA" id="ARBA00022630"/>
    </source>
</evidence>
<keyword evidence="4 5" id="KW-0560">Oxidoreductase</keyword>
<organism evidence="7 8">
    <name type="scientific">Pelagirhabdus alkalitolerans</name>
    <dbReference type="NCBI Taxonomy" id="1612202"/>
    <lineage>
        <taxon>Bacteria</taxon>
        <taxon>Bacillati</taxon>
        <taxon>Bacillota</taxon>
        <taxon>Bacilli</taxon>
        <taxon>Bacillales</taxon>
        <taxon>Bacillaceae</taxon>
        <taxon>Pelagirhabdus</taxon>
    </lineage>
</organism>
<dbReference type="Proteomes" id="UP000242949">
    <property type="component" value="Unassembled WGS sequence"/>
</dbReference>
<dbReference type="AlphaFoldDB" id="A0A1G6LUM6"/>
<feature type="domain" description="Nitroreductase" evidence="6">
    <location>
        <begin position="10"/>
        <end position="165"/>
    </location>
</feature>
<dbReference type="GO" id="GO:0016491">
    <property type="term" value="F:oxidoreductase activity"/>
    <property type="evidence" value="ECO:0007669"/>
    <property type="project" value="UniProtKB-UniRule"/>
</dbReference>
<proteinExistence type="inferred from homology"/>
<dbReference type="CDD" id="cd02146">
    <property type="entry name" value="NfsA-like"/>
    <property type="match status" value="1"/>
</dbReference>
<evidence type="ECO:0000256" key="5">
    <source>
        <dbReference type="PIRNR" id="PIRNR005426"/>
    </source>
</evidence>
<evidence type="ECO:0000313" key="7">
    <source>
        <dbReference type="EMBL" id="SDC46909.1"/>
    </source>
</evidence>
<dbReference type="OrthoDB" id="9775805at2"/>
<evidence type="ECO:0000256" key="1">
    <source>
        <dbReference type="ARBA" id="ARBA00008366"/>
    </source>
</evidence>
<sequence>MNDTLTTLLEHRSIRAFKDTPLKDEEINAIIDAARSGSTSSYLMAYSMIGVTDPEKKRKLASISNQSYIEKNGHFILFLADYHRHMIHANKEEKDILSKNVQSTEYFMIATIDATIAAQNATVAAESLGIGACYIGSIKRDMDLVNDLFDLPEHVVPLFGLALGYPDEKQDIKPKLPKNAVYFENSYASDEQQKSELEKFDETITTYYQSRQTNKRDDRWTTQVIEKLHNQRNDRLTPFVEEKKFNTR</sequence>
<keyword evidence="8" id="KW-1185">Reference proteome</keyword>
<evidence type="ECO:0000259" key="6">
    <source>
        <dbReference type="Pfam" id="PF00881"/>
    </source>
</evidence>
<gene>
    <name evidence="7" type="ORF">SAMN05421734_10973</name>
</gene>
<keyword evidence="3 5" id="KW-0288">FMN</keyword>
<keyword evidence="5" id="KW-0521">NADP</keyword>
<dbReference type="Gene3D" id="3.40.109.10">
    <property type="entry name" value="NADH Oxidase"/>
    <property type="match status" value="1"/>
</dbReference>
<name>A0A1G6LUM6_9BACI</name>
<accession>A0A1G6LUM6</accession>
<dbReference type="PANTHER" id="PTHR43425:SF3">
    <property type="entry name" value="NADPH-DEPENDENT OXIDOREDUCTASE"/>
    <property type="match status" value="1"/>
</dbReference>
<dbReference type="PIRSF" id="PIRSF005426">
    <property type="entry name" value="Frp"/>
    <property type="match status" value="1"/>
</dbReference>
<dbReference type="RefSeq" id="WP_090796652.1">
    <property type="nucleotide sequence ID" value="NZ_FMYI01000009.1"/>
</dbReference>